<gene>
    <name evidence="1" type="ORF">C2S_7859</name>
</gene>
<comment type="caution">
    <text evidence="1">The sequence shown here is derived from an EMBL/GenBank/DDBJ whole genome shotgun (WGS) entry which is preliminary data.</text>
</comment>
<dbReference type="Proteomes" id="UP000760494">
    <property type="component" value="Unassembled WGS sequence"/>
</dbReference>
<dbReference type="EMBL" id="CABFJX010000279">
    <property type="protein sequence ID" value="VTT70142.1"/>
    <property type="molecule type" value="Genomic_DNA"/>
</dbReference>
<dbReference type="AlphaFoldDB" id="A0A9Q9RPI0"/>
<organism evidence="1 2">
    <name type="scientific">Fusarium fujikuroi</name>
    <name type="common">Bakanae and foot rot disease fungus</name>
    <name type="synonym">Gibberella fujikuroi</name>
    <dbReference type="NCBI Taxonomy" id="5127"/>
    <lineage>
        <taxon>Eukaryota</taxon>
        <taxon>Fungi</taxon>
        <taxon>Dikarya</taxon>
        <taxon>Ascomycota</taxon>
        <taxon>Pezizomycotina</taxon>
        <taxon>Sordariomycetes</taxon>
        <taxon>Hypocreomycetidae</taxon>
        <taxon>Hypocreales</taxon>
        <taxon>Nectriaceae</taxon>
        <taxon>Fusarium</taxon>
        <taxon>Fusarium fujikuroi species complex</taxon>
    </lineage>
</organism>
<reference evidence="1" key="1">
    <citation type="submission" date="2019-05" db="EMBL/GenBank/DDBJ databases">
        <authorList>
            <person name="Piombo E."/>
        </authorList>
    </citation>
    <scope>NUCLEOTIDE SEQUENCE</scope>
    <source>
        <strain evidence="1">C2S</strain>
    </source>
</reference>
<proteinExistence type="predicted"/>
<evidence type="ECO:0000313" key="2">
    <source>
        <dbReference type="Proteomes" id="UP000760494"/>
    </source>
</evidence>
<protein>
    <submittedName>
        <fullName evidence="1">Uncharacterized protein</fullName>
    </submittedName>
</protein>
<name>A0A9Q9RPI0_FUSFU</name>
<evidence type="ECO:0000313" key="1">
    <source>
        <dbReference type="EMBL" id="VTT70142.1"/>
    </source>
</evidence>
<accession>A0A9Q9RPI0</accession>
<sequence length="132" mass="15198">MFFIQCLEPFWHLEKWKGLVNGWVKRGVLFTDTLQFICYGEKSSLLSIEVSSISPVMTATMMNRVTDLRFISRHHLKDSRTHSDQNETAKSRLIHVPSLKELFLVCFSSVVSMKPSWKIHPLAKSLSLLCAE</sequence>